<dbReference type="Proteomes" id="UP000009136">
    <property type="component" value="Chromosome 14"/>
</dbReference>
<feature type="compositionally biased region" description="Basic and acidic residues" evidence="1">
    <location>
        <begin position="405"/>
        <end position="432"/>
    </location>
</feature>
<dbReference type="GeneTree" id="ENSGT00390000010783"/>
<feature type="compositionally biased region" description="Polar residues" evidence="1">
    <location>
        <begin position="371"/>
        <end position="383"/>
    </location>
</feature>
<feature type="compositionally biased region" description="Basic and acidic residues" evidence="1">
    <location>
        <begin position="73"/>
        <end position="82"/>
    </location>
</feature>
<organism evidence="3 4">
    <name type="scientific">Bos taurus</name>
    <name type="common">Bovine</name>
    <dbReference type="NCBI Taxonomy" id="9913"/>
    <lineage>
        <taxon>Eukaryota</taxon>
        <taxon>Metazoa</taxon>
        <taxon>Chordata</taxon>
        <taxon>Craniata</taxon>
        <taxon>Vertebrata</taxon>
        <taxon>Euteleostomi</taxon>
        <taxon>Mammalia</taxon>
        <taxon>Eutheria</taxon>
        <taxon>Laurasiatheria</taxon>
        <taxon>Artiodactyla</taxon>
        <taxon>Ruminantia</taxon>
        <taxon>Pecora</taxon>
        <taxon>Bovidae</taxon>
        <taxon>Bovinae</taxon>
        <taxon>Bos</taxon>
    </lineage>
</organism>
<dbReference type="Ensembl" id="ENSBTAT00000069699.2">
    <property type="protein sequence ID" value="ENSBTAP00000065170.2"/>
    <property type="gene ID" value="ENSBTAG00000018493.6"/>
</dbReference>
<dbReference type="InterPro" id="IPR027856">
    <property type="entry name" value="Glu-rich_5"/>
</dbReference>
<accession>A0AAF7A9Q5</accession>
<reference evidence="3" key="1">
    <citation type="submission" date="2018-03" db="EMBL/GenBank/DDBJ databases">
        <title>ARS-UCD1.2.</title>
        <authorList>
            <person name="Rosen B.D."/>
            <person name="Bickhart D.M."/>
            <person name="Koren S."/>
            <person name="Schnabel R.D."/>
            <person name="Hall R."/>
            <person name="Zimin A."/>
            <person name="Dreischer C."/>
            <person name="Schultheiss S."/>
            <person name="Schroeder S.G."/>
            <person name="Elsik C.G."/>
            <person name="Couldrey C."/>
            <person name="Liu G.E."/>
            <person name="Van Tassell C.P."/>
            <person name="Phillippy A.M."/>
            <person name="Smith T.P.L."/>
            <person name="Medrano J.F."/>
        </authorList>
    </citation>
    <scope>NUCLEOTIDE SEQUENCE [LARGE SCALE GENOMIC DNA]</scope>
    <source>
        <strain evidence="3">Hereford</strain>
    </source>
</reference>
<proteinExistence type="predicted"/>
<dbReference type="AlphaFoldDB" id="A0AAF7A9Q5"/>
<protein>
    <submittedName>
        <fullName evidence="3">Glutamate rich 5</fullName>
    </submittedName>
</protein>
<gene>
    <name evidence="3" type="primary">ERICH5</name>
</gene>
<feature type="chain" id="PRO_5042584107" evidence="2">
    <location>
        <begin position="24"/>
        <end position="543"/>
    </location>
</feature>
<evidence type="ECO:0000256" key="1">
    <source>
        <dbReference type="SAM" id="MobiDB-lite"/>
    </source>
</evidence>
<name>A0AAF7A9Q5_BOVIN</name>
<evidence type="ECO:0000256" key="2">
    <source>
        <dbReference type="SAM" id="SignalP"/>
    </source>
</evidence>
<reference evidence="3" key="3">
    <citation type="submission" date="2025-09" db="UniProtKB">
        <authorList>
            <consortium name="Ensembl"/>
        </authorList>
    </citation>
    <scope>IDENTIFICATION</scope>
    <source>
        <strain evidence="3">Hereford</strain>
    </source>
</reference>
<feature type="region of interest" description="Disordered" evidence="1">
    <location>
        <begin position="70"/>
        <end position="133"/>
    </location>
</feature>
<reference evidence="3" key="2">
    <citation type="submission" date="2025-08" db="UniProtKB">
        <authorList>
            <consortium name="Ensembl"/>
        </authorList>
    </citation>
    <scope>IDENTIFICATION</scope>
    <source>
        <strain evidence="3">Hereford</strain>
    </source>
</reference>
<feature type="compositionally biased region" description="Acidic residues" evidence="1">
    <location>
        <begin position="504"/>
        <end position="513"/>
    </location>
</feature>
<dbReference type="PANTHER" id="PTHR23006">
    <property type="entry name" value="GLUTAMATE-RICH PROTEIN 5"/>
    <property type="match status" value="1"/>
</dbReference>
<keyword evidence="4" id="KW-1185">Reference proteome</keyword>
<feature type="compositionally biased region" description="Basic and acidic residues" evidence="1">
    <location>
        <begin position="494"/>
        <end position="503"/>
    </location>
</feature>
<feature type="compositionally biased region" description="Basic and acidic residues" evidence="1">
    <location>
        <begin position="464"/>
        <end position="474"/>
    </location>
</feature>
<sequence>MGILQARILAWVAISFCRGSSDSEVESKSALKADFFFLNRWSRQVLQPSGLKSHLAVFCCSEAARCGTQESGTGRELEKPTESEAEGVLRRGGVWTSASVPQSAPLPEAPALRRRGEDPATEESESCFVQPKPRALGRESTLCGKVQKESLPPLDKLKISAVSTANGVQSLPEQPLAKEAADPPGATEETQPLQGLKGSEPPQPGGKDGAPGAEGKEEDVEAVTEAPPLKGSAETEPLGAEAENQPLITAGERDSTGAVEGTEDPQAAGEMTPLGTAERVPLEAAREPGSQEAGGKGEQSQLPETVPKETESPEILEGSQPVETAEPPQLQETVGENEQSQPLETVPKENASLEVSDGSQSVGAEGKKQLQETLGENEQSQLRETILGEHGGPEVSDGSQSVGAEEEKRLQEMLGKDEQPQLRETIPREHGGPEMSDASQSVETAVKADSLHKAPEGPGNMEKIQPERTVESMEHPAGILETGAKVEMARKIHTNEEDQHIEGETGETVETEMESEKVSEGAETKEEETGEAMDLSAATQIGM</sequence>
<feature type="region of interest" description="Disordered" evidence="1">
    <location>
        <begin position="166"/>
        <end position="477"/>
    </location>
</feature>
<keyword evidence="2" id="KW-0732">Signal</keyword>
<feature type="compositionally biased region" description="Polar residues" evidence="1">
    <location>
        <begin position="330"/>
        <end position="343"/>
    </location>
</feature>
<evidence type="ECO:0000313" key="4">
    <source>
        <dbReference type="Proteomes" id="UP000009136"/>
    </source>
</evidence>
<evidence type="ECO:0000313" key="3">
    <source>
        <dbReference type="Ensembl" id="ENSBTAP00000065170.2"/>
    </source>
</evidence>
<dbReference type="PANTHER" id="PTHR23006:SF0">
    <property type="entry name" value="GLUTAMATE-RICH PROTEIN 5"/>
    <property type="match status" value="1"/>
</dbReference>
<feature type="region of interest" description="Disordered" evidence="1">
    <location>
        <begin position="494"/>
        <end position="543"/>
    </location>
</feature>
<feature type="compositionally biased region" description="Basic and acidic residues" evidence="1">
    <location>
        <begin position="514"/>
        <end position="524"/>
    </location>
</feature>
<feature type="signal peptide" evidence="2">
    <location>
        <begin position="1"/>
        <end position="23"/>
    </location>
</feature>